<reference evidence="1" key="1">
    <citation type="journal article" date="2017" name="Gigascience">
        <title>The genome draft of coconut (Cocos nucifera).</title>
        <authorList>
            <person name="Xiao Y."/>
            <person name="Xu P."/>
            <person name="Fan H."/>
            <person name="Baudouin L."/>
            <person name="Xia W."/>
            <person name="Bocs S."/>
            <person name="Xu J."/>
            <person name="Li Q."/>
            <person name="Guo A."/>
            <person name="Zhou L."/>
            <person name="Li J."/>
            <person name="Wu Y."/>
            <person name="Ma Z."/>
            <person name="Armero A."/>
            <person name="Issali A.E."/>
            <person name="Liu N."/>
            <person name="Peng M."/>
            <person name="Yang Y."/>
        </authorList>
    </citation>
    <scope>NUCLEOTIDE SEQUENCE</scope>
    <source>
        <tissue evidence="1">Spear leaf of Hainan Tall coconut</tissue>
    </source>
</reference>
<dbReference type="Pfam" id="PF14009">
    <property type="entry name" value="PADRE"/>
    <property type="match status" value="1"/>
</dbReference>
<proteinExistence type="predicted"/>
<comment type="caution">
    <text evidence="1">The sequence shown here is derived from an EMBL/GenBank/DDBJ whole genome shotgun (WGS) entry which is preliminary data.</text>
</comment>
<dbReference type="OrthoDB" id="1921976at2759"/>
<dbReference type="AlphaFoldDB" id="A0A8K0N0J6"/>
<dbReference type="Proteomes" id="UP000797356">
    <property type="component" value="Chromosome 4"/>
</dbReference>
<name>A0A8K0N0J6_COCNU</name>
<keyword evidence="2" id="KW-1185">Reference proteome</keyword>
<dbReference type="InterPro" id="IPR025322">
    <property type="entry name" value="PADRE_dom"/>
</dbReference>
<reference evidence="1" key="2">
    <citation type="submission" date="2019-07" db="EMBL/GenBank/DDBJ databases">
        <authorList>
            <person name="Yang Y."/>
            <person name="Bocs S."/>
            <person name="Baudouin L."/>
        </authorList>
    </citation>
    <scope>NUCLEOTIDE SEQUENCE</scope>
    <source>
        <tissue evidence="1">Spear leaf of Hainan Tall coconut</tissue>
    </source>
</reference>
<sequence>MGNFVSCQETDGGGCGGGGGGGGKVVLTNGTVHKFDRPISVAELMLEHPRQFVVDMHSLSTGATRATPLPADQTLDPDKAYLMFPMTRGKLSADEARKILSLARSVLRSQAPPSLAKKLSLVPGICMADVAVKEKKVMAERKDDKSMEREEKVGGFEWSPEVFGAEPEFLSRKFSTKGWKPSLRTIEEKAMVRKASHWLF</sequence>
<gene>
    <name evidence="1" type="ORF">COCNU_04G010690</name>
</gene>
<protein>
    <submittedName>
        <fullName evidence="1">Uncharacterized protein</fullName>
    </submittedName>
</protein>
<dbReference type="EMBL" id="CM017875">
    <property type="protein sequence ID" value="KAG1338763.1"/>
    <property type="molecule type" value="Genomic_DNA"/>
</dbReference>
<accession>A0A8K0N0J6</accession>
<organism evidence="1 2">
    <name type="scientific">Cocos nucifera</name>
    <name type="common">Coconut palm</name>
    <dbReference type="NCBI Taxonomy" id="13894"/>
    <lineage>
        <taxon>Eukaryota</taxon>
        <taxon>Viridiplantae</taxon>
        <taxon>Streptophyta</taxon>
        <taxon>Embryophyta</taxon>
        <taxon>Tracheophyta</taxon>
        <taxon>Spermatophyta</taxon>
        <taxon>Magnoliopsida</taxon>
        <taxon>Liliopsida</taxon>
        <taxon>Arecaceae</taxon>
        <taxon>Arecoideae</taxon>
        <taxon>Cocoseae</taxon>
        <taxon>Attaleinae</taxon>
        <taxon>Cocos</taxon>
    </lineage>
</organism>
<evidence type="ECO:0000313" key="1">
    <source>
        <dbReference type="EMBL" id="KAG1338763.1"/>
    </source>
</evidence>
<evidence type="ECO:0000313" key="2">
    <source>
        <dbReference type="Proteomes" id="UP000797356"/>
    </source>
</evidence>
<dbReference type="PANTHER" id="PTHR33052">
    <property type="entry name" value="DUF4228 DOMAIN PROTEIN-RELATED"/>
    <property type="match status" value="1"/>
</dbReference>